<dbReference type="KEGG" id="dni:HX89_11440"/>
<proteinExistence type="predicted"/>
<dbReference type="AlphaFoldDB" id="A0A075JHR2"/>
<dbReference type="InterPro" id="IPR002035">
    <property type="entry name" value="VWF_A"/>
</dbReference>
<reference evidence="2 3" key="1">
    <citation type="submission" date="2014-07" db="EMBL/GenBank/DDBJ databases">
        <title>Genome Sequencing of Dermacoccus nishinomiyaensis.</title>
        <authorList>
            <person name="Hong K.W."/>
            <person name="Chan K.G."/>
        </authorList>
    </citation>
    <scope>NUCLEOTIDE SEQUENCE [LARGE SCALE GENOMIC DNA]</scope>
    <source>
        <strain evidence="2 3">M25</strain>
    </source>
</reference>
<keyword evidence="3" id="KW-1185">Reference proteome</keyword>
<evidence type="ECO:0000259" key="1">
    <source>
        <dbReference type="PROSITE" id="PS50234"/>
    </source>
</evidence>
<protein>
    <recommendedName>
        <fullName evidence="1">VWFA domain-containing protein</fullName>
    </recommendedName>
</protein>
<sequence length="529" mass="55674">MALAGLAGVVAVTGAGATKVVAAHGEGRTNCSAQSVVQVAAPAAIADAVRHAADQVEARGHVCASYSVSSQNPGDTYQSIITSSPSEPQVWISDSPAWTQLIEKKLGSGWVTTGDTIATSPVVMGVPASLRSAAKKPNSWLSVLDNKLPVSFIDTDVATESLLAVVAADQQANTNDARSDLMRAVLRLSRSLTTAATMDGNALQGADRARIYPVSEQQMLAFNKAHPDKPLTPMVPTGGAKQLEYQWVTPVRGTQADSAALDALKQQLLSPAEKTYRSEQGFRNGGSDAPAGGSVLPASLPMMAPASQATTVSADTAWTNLKKDARMLVLIDVSGSMQTKIDGGQSRIELMESTATAALDVLPKTTRLGAWAFSSDLQKNHVDYLPLTNGEQPILDDTYRNGLIAKAHTLPGLAAKNGDTALYDTIAAAYKSVTDTYDPNYVNSVVVLTDGTNDDPNGGLSLDQLLARLKSQYSADKPVKIVTISLGTGTDPDALKRIAKATDGLSYQTKTPEQISGVFVDAFLRRSDY</sequence>
<name>A0A075JHR2_9MICO</name>
<dbReference type="Gene3D" id="3.40.50.410">
    <property type="entry name" value="von Willebrand factor, type A domain"/>
    <property type="match status" value="1"/>
</dbReference>
<dbReference type="SUPFAM" id="SSF53850">
    <property type="entry name" value="Periplasmic binding protein-like II"/>
    <property type="match status" value="1"/>
</dbReference>
<dbReference type="HOGENOM" id="CLU_018489_1_0_11"/>
<dbReference type="Pfam" id="PF00092">
    <property type="entry name" value="VWA"/>
    <property type="match status" value="1"/>
</dbReference>
<accession>A0A075JHR2</accession>
<dbReference type="Proteomes" id="UP000027986">
    <property type="component" value="Chromosome"/>
</dbReference>
<evidence type="ECO:0000313" key="3">
    <source>
        <dbReference type="Proteomes" id="UP000027986"/>
    </source>
</evidence>
<dbReference type="EMBL" id="CP008889">
    <property type="protein sequence ID" value="AIF41449.1"/>
    <property type="molecule type" value="Genomic_DNA"/>
</dbReference>
<gene>
    <name evidence="2" type="ORF">HX89_11440</name>
</gene>
<feature type="domain" description="VWFA" evidence="1">
    <location>
        <begin position="326"/>
        <end position="523"/>
    </location>
</feature>
<organism evidence="2 3">
    <name type="scientific">Dermacoccus nishinomiyaensis</name>
    <dbReference type="NCBI Taxonomy" id="1274"/>
    <lineage>
        <taxon>Bacteria</taxon>
        <taxon>Bacillati</taxon>
        <taxon>Actinomycetota</taxon>
        <taxon>Actinomycetes</taxon>
        <taxon>Micrococcales</taxon>
        <taxon>Dermacoccaceae</taxon>
        <taxon>Dermacoccus</taxon>
    </lineage>
</organism>
<evidence type="ECO:0000313" key="2">
    <source>
        <dbReference type="EMBL" id="AIF41449.1"/>
    </source>
</evidence>
<dbReference type="SMART" id="SM00327">
    <property type="entry name" value="VWA"/>
    <property type="match status" value="1"/>
</dbReference>
<dbReference type="PROSITE" id="PS50234">
    <property type="entry name" value="VWFA"/>
    <property type="match status" value="1"/>
</dbReference>
<dbReference type="SUPFAM" id="SSF53300">
    <property type="entry name" value="vWA-like"/>
    <property type="match status" value="1"/>
</dbReference>
<dbReference type="eggNOG" id="COG2304">
    <property type="taxonomic scope" value="Bacteria"/>
</dbReference>
<dbReference type="InterPro" id="IPR036465">
    <property type="entry name" value="vWFA_dom_sf"/>
</dbReference>